<dbReference type="Proteomes" id="UP001549921">
    <property type="component" value="Unassembled WGS sequence"/>
</dbReference>
<reference evidence="3 4" key="1">
    <citation type="submission" date="2024-06" db="EMBL/GenBank/DDBJ databases">
        <title>A chromosome-level genome assembly of beet webworm, Loxostege sticticalis.</title>
        <authorList>
            <person name="Zhang Y."/>
        </authorList>
    </citation>
    <scope>NUCLEOTIDE SEQUENCE [LARGE SCALE GENOMIC DNA]</scope>
    <source>
        <strain evidence="3">AQ028</strain>
        <tissue evidence="3">Male pupae</tissue>
    </source>
</reference>
<evidence type="ECO:0000313" key="4">
    <source>
        <dbReference type="Proteomes" id="UP001549921"/>
    </source>
</evidence>
<dbReference type="EMBL" id="JBEDNZ010000004">
    <property type="protein sequence ID" value="KAL0848935.1"/>
    <property type="molecule type" value="Genomic_DNA"/>
</dbReference>
<name>A0ABD0TI33_LOXSC</name>
<accession>A0ABD0TI33</accession>
<proteinExistence type="predicted"/>
<gene>
    <name evidence="3" type="ORF">ABMA28_013330</name>
</gene>
<comment type="caution">
    <text evidence="3">The sequence shown here is derived from an EMBL/GenBank/DDBJ whole genome shotgun (WGS) entry which is preliminary data.</text>
</comment>
<evidence type="ECO:0000256" key="1">
    <source>
        <dbReference type="SAM" id="Coils"/>
    </source>
</evidence>
<feature type="region of interest" description="Disordered" evidence="2">
    <location>
        <begin position="220"/>
        <end position="271"/>
    </location>
</feature>
<organism evidence="3 4">
    <name type="scientific">Loxostege sticticalis</name>
    <name type="common">Beet webworm moth</name>
    <dbReference type="NCBI Taxonomy" id="481309"/>
    <lineage>
        <taxon>Eukaryota</taxon>
        <taxon>Metazoa</taxon>
        <taxon>Ecdysozoa</taxon>
        <taxon>Arthropoda</taxon>
        <taxon>Hexapoda</taxon>
        <taxon>Insecta</taxon>
        <taxon>Pterygota</taxon>
        <taxon>Neoptera</taxon>
        <taxon>Endopterygota</taxon>
        <taxon>Lepidoptera</taxon>
        <taxon>Glossata</taxon>
        <taxon>Ditrysia</taxon>
        <taxon>Pyraloidea</taxon>
        <taxon>Crambidae</taxon>
        <taxon>Pyraustinae</taxon>
        <taxon>Loxostege</taxon>
    </lineage>
</organism>
<keyword evidence="1" id="KW-0175">Coiled coil</keyword>
<evidence type="ECO:0000256" key="2">
    <source>
        <dbReference type="SAM" id="MobiDB-lite"/>
    </source>
</evidence>
<sequence length="504" mass="57784">MNLLGSSIHTSLRLIPRNEGKIKSYESCSDIRAWSHDERVRDRYLKEWIKRDMPIFVLPGCTLARILRTMTCRSRSRTTPRCHPDCKSKVLLESICTSCHAIKECLKNDPSFDTYFAEEDFETSHWPCDKCLDVLKSIKMFWKIIIEKIFGINLQKSEVFENIQDSRTANVKSVAKLWEKELVQQALFVKNVTPLLSKGASMNKTDFPCKSPCIRTETTTRIPQPCNKTDNKEPPRSLKINKVKSPTSSLLSQRTKTTDLGRSSCSVSRNSEKSTRKLHRCTSVRVRTVDKACEPCIIENEELKTYKNNIELLQQRCNCQECEIDKLKEENNSLKIELQNFYKKCSWKTSVLQPPVPLSSNFDKAALVPKPFECSIDDSTRENTVKNTDSEMIITMKNCRNESFKHVSLLQVLHKTNDPIISDEHIDDTCSKKENPMDLLTKVQNTFGEIVKREIMIVKNNRHRAGHSDIDAKFFRLHKSRSAPSCSTISECASSESSFVPARA</sequence>
<protein>
    <submittedName>
        <fullName evidence="3">Uncharacterized protein</fullName>
    </submittedName>
</protein>
<feature type="compositionally biased region" description="Polar residues" evidence="2">
    <location>
        <begin position="244"/>
        <end position="269"/>
    </location>
</feature>
<dbReference type="AlphaFoldDB" id="A0ABD0TI33"/>
<feature type="coiled-coil region" evidence="1">
    <location>
        <begin position="296"/>
        <end position="344"/>
    </location>
</feature>
<evidence type="ECO:0000313" key="3">
    <source>
        <dbReference type="EMBL" id="KAL0848935.1"/>
    </source>
</evidence>